<gene>
    <name evidence="5" type="ORF">EV675_4416</name>
</gene>
<dbReference type="PRINTS" id="PR00035">
    <property type="entry name" value="HTHGNTR"/>
</dbReference>
<keyword evidence="1" id="KW-0805">Transcription regulation</keyword>
<evidence type="ECO:0000256" key="1">
    <source>
        <dbReference type="ARBA" id="ARBA00023015"/>
    </source>
</evidence>
<dbReference type="Pfam" id="PF00392">
    <property type="entry name" value="GntR"/>
    <property type="match status" value="1"/>
</dbReference>
<dbReference type="OrthoDB" id="8066003at2"/>
<name>A0A4Q7NF51_9BURK</name>
<dbReference type="GO" id="GO:0003700">
    <property type="term" value="F:DNA-binding transcription factor activity"/>
    <property type="evidence" value="ECO:0007669"/>
    <property type="project" value="InterPro"/>
</dbReference>
<organism evidence="5 6">
    <name type="scientific">Pigmentiphaga kullae</name>
    <dbReference type="NCBI Taxonomy" id="151784"/>
    <lineage>
        <taxon>Bacteria</taxon>
        <taxon>Pseudomonadati</taxon>
        <taxon>Pseudomonadota</taxon>
        <taxon>Betaproteobacteria</taxon>
        <taxon>Burkholderiales</taxon>
        <taxon>Alcaligenaceae</taxon>
        <taxon>Pigmentiphaga</taxon>
    </lineage>
</organism>
<dbReference type="InterPro" id="IPR036388">
    <property type="entry name" value="WH-like_DNA-bd_sf"/>
</dbReference>
<dbReference type="CDD" id="cd07377">
    <property type="entry name" value="WHTH_GntR"/>
    <property type="match status" value="1"/>
</dbReference>
<reference evidence="5 6" key="1">
    <citation type="submission" date="2019-02" db="EMBL/GenBank/DDBJ databases">
        <title>Genomic Encyclopedia of Type Strains, Phase IV (KMG-IV): sequencing the most valuable type-strain genomes for metagenomic binning, comparative biology and taxonomic classification.</title>
        <authorList>
            <person name="Goeker M."/>
        </authorList>
    </citation>
    <scope>NUCLEOTIDE SEQUENCE [LARGE SCALE GENOMIC DNA]</scope>
    <source>
        <strain evidence="5 6">K24</strain>
    </source>
</reference>
<dbReference type="InterPro" id="IPR011711">
    <property type="entry name" value="GntR_C"/>
</dbReference>
<dbReference type="GO" id="GO:0003677">
    <property type="term" value="F:DNA binding"/>
    <property type="evidence" value="ECO:0007669"/>
    <property type="project" value="UniProtKB-KW"/>
</dbReference>
<dbReference type="InterPro" id="IPR000524">
    <property type="entry name" value="Tscrpt_reg_HTH_GntR"/>
</dbReference>
<dbReference type="AlphaFoldDB" id="A0A4Q7NF51"/>
<comment type="caution">
    <text evidence="5">The sequence shown here is derived from an EMBL/GenBank/DDBJ whole genome shotgun (WGS) entry which is preliminary data.</text>
</comment>
<dbReference type="Gene3D" id="1.10.10.10">
    <property type="entry name" value="Winged helix-like DNA-binding domain superfamily/Winged helix DNA-binding domain"/>
    <property type="match status" value="1"/>
</dbReference>
<evidence type="ECO:0000259" key="4">
    <source>
        <dbReference type="PROSITE" id="PS50949"/>
    </source>
</evidence>
<dbReference type="InterPro" id="IPR008920">
    <property type="entry name" value="TF_FadR/GntR_C"/>
</dbReference>
<dbReference type="PROSITE" id="PS50949">
    <property type="entry name" value="HTH_GNTR"/>
    <property type="match status" value="1"/>
</dbReference>
<dbReference type="EMBL" id="SGXC01000002">
    <property type="protein sequence ID" value="RZS81788.1"/>
    <property type="molecule type" value="Genomic_DNA"/>
</dbReference>
<dbReference type="SUPFAM" id="SSF46785">
    <property type="entry name" value="Winged helix' DNA-binding domain"/>
    <property type="match status" value="1"/>
</dbReference>
<protein>
    <submittedName>
        <fullName evidence="5">GntR family transcriptional regulator</fullName>
    </submittedName>
</protein>
<keyword evidence="6" id="KW-1185">Reference proteome</keyword>
<dbReference type="SMART" id="SM00345">
    <property type="entry name" value="HTH_GNTR"/>
    <property type="match status" value="1"/>
</dbReference>
<accession>A0A4Q7NF51</accession>
<keyword evidence="3" id="KW-0804">Transcription</keyword>
<evidence type="ECO:0000256" key="2">
    <source>
        <dbReference type="ARBA" id="ARBA00023125"/>
    </source>
</evidence>
<evidence type="ECO:0000313" key="5">
    <source>
        <dbReference type="EMBL" id="RZS81788.1"/>
    </source>
</evidence>
<dbReference type="SUPFAM" id="SSF48008">
    <property type="entry name" value="GntR ligand-binding domain-like"/>
    <property type="match status" value="1"/>
</dbReference>
<dbReference type="Pfam" id="PF07729">
    <property type="entry name" value="FCD"/>
    <property type="match status" value="1"/>
</dbReference>
<dbReference type="InterPro" id="IPR036390">
    <property type="entry name" value="WH_DNA-bd_sf"/>
</dbReference>
<feature type="domain" description="HTH gntR-type" evidence="4">
    <location>
        <begin position="2"/>
        <end position="69"/>
    </location>
</feature>
<evidence type="ECO:0000313" key="6">
    <source>
        <dbReference type="Proteomes" id="UP000292445"/>
    </source>
</evidence>
<dbReference type="RefSeq" id="WP_130359813.1">
    <property type="nucleotide sequence ID" value="NZ_SGXC01000002.1"/>
</dbReference>
<keyword evidence="2" id="KW-0238">DNA-binding</keyword>
<sequence>MESQQTRVLVQLRDLILKGEFTPGERLAEIPLAEKLGVSRTPIRLALAALEQEGLIEPSPTNGYMMRRFTPREIHDAIAVRGHLEGMAARLVAEHGVSRQLSLDLRACLQDGDRAVNKAEMTYDDYALYGEMNDRFHKLVIDAAGNFALARAIEMNNRLPFASPSTMLPMQNTGDERQKWMVYAHLQHHRLVQAMEKGEGARAQALAEEHVDVAQMNLEYALERPETAAQLLPAMKIVLGKA</sequence>
<dbReference type="Gene3D" id="1.20.120.530">
    <property type="entry name" value="GntR ligand-binding domain-like"/>
    <property type="match status" value="1"/>
</dbReference>
<dbReference type="Proteomes" id="UP000292445">
    <property type="component" value="Unassembled WGS sequence"/>
</dbReference>
<dbReference type="PANTHER" id="PTHR43537">
    <property type="entry name" value="TRANSCRIPTIONAL REGULATOR, GNTR FAMILY"/>
    <property type="match status" value="1"/>
</dbReference>
<evidence type="ECO:0000256" key="3">
    <source>
        <dbReference type="ARBA" id="ARBA00023163"/>
    </source>
</evidence>
<dbReference type="PANTHER" id="PTHR43537:SF51">
    <property type="entry name" value="HTH-TYPE TRANSCRIPTIONAL REGULATOR LGOR-RELATED"/>
    <property type="match status" value="1"/>
</dbReference>
<proteinExistence type="predicted"/>
<dbReference type="SMART" id="SM00895">
    <property type="entry name" value="FCD"/>
    <property type="match status" value="1"/>
</dbReference>